<evidence type="ECO:0000313" key="2">
    <source>
        <dbReference type="EMBL" id="MBU3875113.1"/>
    </source>
</evidence>
<dbReference type="PANTHER" id="PTHR36928">
    <property type="entry name" value="PHOSPHATASE YCDX-RELATED"/>
    <property type="match status" value="1"/>
</dbReference>
<dbReference type="CDD" id="cd07437">
    <property type="entry name" value="PHP_HisPPase_Ycdx_like"/>
    <property type="match status" value="1"/>
</dbReference>
<keyword evidence="3" id="KW-1185">Reference proteome</keyword>
<dbReference type="RefSeq" id="WP_216239935.1">
    <property type="nucleotide sequence ID" value="NZ_JABACJ020000003.1"/>
</dbReference>
<sequence length="238" mass="26327">MPSLEFDIHTHTIASGHGSTATITDMAKAAAARNLQMLGITDHGPATLGGGRTSYFRSLSHAQRIRLGVEMMYGAEVNILDNKGKLDLEDSILDKLDYAIASIHKPVKKPGTIEENTTAYIAAMQHPKVRIIGHCDDVKYPVDYLALIKAAMKYDVLLEINNSSLSPDGYRGDTRFNDLMILNLCRHFHYPVVLASDSHGTKHVGDFEHALELVKLAEMPESLVMNYSLKAFKCFLGR</sequence>
<dbReference type="EMBL" id="JABACJ020000003">
    <property type="protein sequence ID" value="MBU3875113.1"/>
    <property type="molecule type" value="Genomic_DNA"/>
</dbReference>
<dbReference type="PANTHER" id="PTHR36928:SF1">
    <property type="entry name" value="PHOSPHATASE YCDX-RELATED"/>
    <property type="match status" value="1"/>
</dbReference>
<protein>
    <submittedName>
        <fullName evidence="2">Phosphatase</fullName>
    </submittedName>
</protein>
<dbReference type="Pfam" id="PF02811">
    <property type="entry name" value="PHP"/>
    <property type="match status" value="1"/>
</dbReference>
<proteinExistence type="predicted"/>
<reference evidence="2 3" key="1">
    <citation type="submission" date="2021-06" db="EMBL/GenBank/DDBJ databases">
        <title>Faecalicatena sp. nov. isolated from porcine feces.</title>
        <authorList>
            <person name="Oh B.S."/>
            <person name="Lee J.H."/>
        </authorList>
    </citation>
    <scope>NUCLEOTIDE SEQUENCE [LARGE SCALE GENOMIC DNA]</scope>
    <source>
        <strain evidence="2 3">AGMB00832</strain>
    </source>
</reference>
<comment type="caution">
    <text evidence="2">The sequence shown here is derived from an EMBL/GenBank/DDBJ whole genome shotgun (WGS) entry which is preliminary data.</text>
</comment>
<dbReference type="SMART" id="SM00481">
    <property type="entry name" value="POLIIIAc"/>
    <property type="match status" value="1"/>
</dbReference>
<dbReference type="InterPro" id="IPR050243">
    <property type="entry name" value="PHP_phosphatase"/>
</dbReference>
<feature type="domain" description="Polymerase/histidinol phosphatase N-terminal" evidence="1">
    <location>
        <begin position="6"/>
        <end position="81"/>
    </location>
</feature>
<name>A0ABS6D0L4_9FIRM</name>
<dbReference type="Proteomes" id="UP000723714">
    <property type="component" value="Unassembled WGS sequence"/>
</dbReference>
<accession>A0ABS6D0L4</accession>
<dbReference type="InterPro" id="IPR004013">
    <property type="entry name" value="PHP_dom"/>
</dbReference>
<gene>
    <name evidence="2" type="ORF">HGO97_004705</name>
</gene>
<evidence type="ECO:0000313" key="3">
    <source>
        <dbReference type="Proteomes" id="UP000723714"/>
    </source>
</evidence>
<organism evidence="2 3">
    <name type="scientific">Faecalicatena faecalis</name>
    <dbReference type="NCBI Taxonomy" id="2726362"/>
    <lineage>
        <taxon>Bacteria</taxon>
        <taxon>Bacillati</taxon>
        <taxon>Bacillota</taxon>
        <taxon>Clostridia</taxon>
        <taxon>Lachnospirales</taxon>
        <taxon>Lachnospiraceae</taxon>
        <taxon>Faecalicatena</taxon>
    </lineage>
</organism>
<dbReference type="InterPro" id="IPR003141">
    <property type="entry name" value="Pol/His_phosphatase_N"/>
</dbReference>
<evidence type="ECO:0000259" key="1">
    <source>
        <dbReference type="SMART" id="SM00481"/>
    </source>
</evidence>